<dbReference type="STRING" id="64969.SAMN02745127_01210"/>
<dbReference type="InterPro" id="IPR057666">
    <property type="entry name" value="DrpA_SLOG"/>
</dbReference>
<evidence type="ECO:0000313" key="4">
    <source>
        <dbReference type="EMBL" id="OPX55713.1"/>
    </source>
</evidence>
<evidence type="ECO:0000256" key="1">
    <source>
        <dbReference type="ARBA" id="ARBA00006525"/>
    </source>
</evidence>
<dbReference type="Gene3D" id="3.40.50.450">
    <property type="match status" value="1"/>
</dbReference>
<dbReference type="RefSeq" id="WP_078744829.1">
    <property type="nucleotide sequence ID" value="NZ_FUXG01000006.1"/>
</dbReference>
<evidence type="ECO:0000259" key="2">
    <source>
        <dbReference type="Pfam" id="PF02481"/>
    </source>
</evidence>
<dbReference type="EMBL" id="MTSM01000007">
    <property type="protein sequence ID" value="OPX55713.1"/>
    <property type="molecule type" value="Genomic_DNA"/>
</dbReference>
<dbReference type="PANTHER" id="PTHR43022">
    <property type="entry name" value="PROTEIN SMF"/>
    <property type="match status" value="1"/>
</dbReference>
<dbReference type="InterPro" id="IPR036388">
    <property type="entry name" value="WH-like_DNA-bd_sf"/>
</dbReference>
<dbReference type="InterPro" id="IPR041614">
    <property type="entry name" value="DprA_WH"/>
</dbReference>
<dbReference type="AlphaFoldDB" id="A0A1T4NQG6"/>
<dbReference type="GO" id="GO:0009294">
    <property type="term" value="P:DNA-mediated transformation"/>
    <property type="evidence" value="ECO:0007669"/>
    <property type="project" value="InterPro"/>
</dbReference>
<proteinExistence type="inferred from homology"/>
<dbReference type="Proteomes" id="UP000191418">
    <property type="component" value="Unassembled WGS sequence"/>
</dbReference>
<dbReference type="Pfam" id="PF17782">
    <property type="entry name" value="WHD_DprA"/>
    <property type="match status" value="1"/>
</dbReference>
<feature type="domain" description="DprA winged helix" evidence="3">
    <location>
        <begin position="350"/>
        <end position="404"/>
    </location>
</feature>
<protein>
    <submittedName>
        <fullName evidence="4">DNA protecting protein DprA</fullName>
    </submittedName>
</protein>
<feature type="domain" description="Smf/DprA SLOG" evidence="2">
    <location>
        <begin position="88"/>
        <end position="296"/>
    </location>
</feature>
<comment type="caution">
    <text evidence="4">The sequence shown here is derived from an EMBL/GenBank/DDBJ whole genome shotgun (WGS) entry which is preliminary data.</text>
</comment>
<reference evidence="4 5" key="1">
    <citation type="submission" date="2017-01" db="EMBL/GenBank/DDBJ databases">
        <title>Genome Sequencing of a Marine Spirillum, Oceanospirillum multiglobuliferum ATCC 33336, from Japan.</title>
        <authorList>
            <person name="Carney J.G."/>
            <person name="Trachtenberg A.M."/>
            <person name="Rheaume B.A."/>
            <person name="Linnane J.D."/>
            <person name="Pitts N.L."/>
            <person name="Mykles D.L."/>
            <person name="Maclea K.S."/>
        </authorList>
    </citation>
    <scope>NUCLEOTIDE SEQUENCE [LARGE SCALE GENOMIC DNA]</scope>
    <source>
        <strain evidence="4 5">ATCC 33336</strain>
    </source>
</reference>
<sequence>MHNSLEQQLRLFALQQLSGFGPVRFQQVLEQCDLADKNFWPDLLSLLSRVPRLGDIKKLQQQVEQPLTCPWPERDRLLLWLEQPQRHLIAYGSAHYPDWLTQIGDPPIVLQGAGHVSLLSQPQIAIVGARHATAMGLNDASQFAGALAELGWTITSGLAEGIDAAAHQGALNAQGHTIAVLGTGLDQIYPAKNSRLAQHITEQGLLISEYPLGTAPKAAHFPRRNRIVSGLSVGVLVVEAALKSGSLISARLASEQGREVFAIPGSIHQAQNKGCHQLIKQGAKLTETIMDIHEELQHWLQIDQQLPTYNRSTAKASTPKRQQLSLLSESAVSTAALGEATAQKQKTQQPDPSRFATPEQYQIVQAIFEGAVSVDTVILATNLDAAFVSQQLMLLELQGVIQQKATGYQLQ</sequence>
<dbReference type="InterPro" id="IPR003488">
    <property type="entry name" value="DprA"/>
</dbReference>
<comment type="similarity">
    <text evidence="1">Belongs to the DprA/Smf family.</text>
</comment>
<accession>A0A1T4NQG6</accession>
<organism evidence="4 5">
    <name type="scientific">Oceanospirillum multiglobuliferum</name>
    <dbReference type="NCBI Taxonomy" id="64969"/>
    <lineage>
        <taxon>Bacteria</taxon>
        <taxon>Pseudomonadati</taxon>
        <taxon>Pseudomonadota</taxon>
        <taxon>Gammaproteobacteria</taxon>
        <taxon>Oceanospirillales</taxon>
        <taxon>Oceanospirillaceae</taxon>
        <taxon>Oceanospirillum</taxon>
    </lineage>
</organism>
<dbReference type="PANTHER" id="PTHR43022:SF1">
    <property type="entry name" value="PROTEIN SMF"/>
    <property type="match status" value="1"/>
</dbReference>
<evidence type="ECO:0000313" key="5">
    <source>
        <dbReference type="Proteomes" id="UP000191418"/>
    </source>
</evidence>
<name>A0A1T4NQG6_9GAMM</name>
<dbReference type="OrthoDB" id="9785707at2"/>
<keyword evidence="5" id="KW-1185">Reference proteome</keyword>
<dbReference type="Gene3D" id="1.10.10.10">
    <property type="entry name" value="Winged helix-like DNA-binding domain superfamily/Winged helix DNA-binding domain"/>
    <property type="match status" value="1"/>
</dbReference>
<gene>
    <name evidence="4" type="ORF">BTE48_07410</name>
</gene>
<evidence type="ECO:0000259" key="3">
    <source>
        <dbReference type="Pfam" id="PF17782"/>
    </source>
</evidence>
<dbReference type="NCBIfam" id="TIGR00732">
    <property type="entry name" value="dprA"/>
    <property type="match status" value="1"/>
</dbReference>
<dbReference type="Pfam" id="PF02481">
    <property type="entry name" value="DNA_processg_A"/>
    <property type="match status" value="1"/>
</dbReference>
<dbReference type="SUPFAM" id="SSF102405">
    <property type="entry name" value="MCP/YpsA-like"/>
    <property type="match status" value="1"/>
</dbReference>